<name>A0ABP0WXN1_9BRYO</name>
<evidence type="ECO:0000313" key="1">
    <source>
        <dbReference type="EMBL" id="CAK9271624.1"/>
    </source>
</evidence>
<gene>
    <name evidence="1" type="ORF">CSSPJE1EN1_LOCUS17102</name>
</gene>
<accession>A0ABP0WXN1</accession>
<protein>
    <submittedName>
        <fullName evidence="1">Uncharacterized protein</fullName>
    </submittedName>
</protein>
<dbReference type="Proteomes" id="UP001497444">
    <property type="component" value="Chromosome 4"/>
</dbReference>
<organism evidence="1 2">
    <name type="scientific">Sphagnum jensenii</name>
    <dbReference type="NCBI Taxonomy" id="128206"/>
    <lineage>
        <taxon>Eukaryota</taxon>
        <taxon>Viridiplantae</taxon>
        <taxon>Streptophyta</taxon>
        <taxon>Embryophyta</taxon>
        <taxon>Bryophyta</taxon>
        <taxon>Sphagnophytina</taxon>
        <taxon>Sphagnopsida</taxon>
        <taxon>Sphagnales</taxon>
        <taxon>Sphagnaceae</taxon>
        <taxon>Sphagnum</taxon>
    </lineage>
</organism>
<evidence type="ECO:0000313" key="2">
    <source>
        <dbReference type="Proteomes" id="UP001497444"/>
    </source>
</evidence>
<proteinExistence type="predicted"/>
<reference evidence="1" key="1">
    <citation type="submission" date="2024-02" db="EMBL/GenBank/DDBJ databases">
        <authorList>
            <consortium name="ELIXIR-Norway"/>
            <consortium name="Elixir Norway"/>
        </authorList>
    </citation>
    <scope>NUCLEOTIDE SEQUENCE</scope>
</reference>
<dbReference type="EMBL" id="OZ020099">
    <property type="protein sequence ID" value="CAK9271624.1"/>
    <property type="molecule type" value="Genomic_DNA"/>
</dbReference>
<keyword evidence="2" id="KW-1185">Reference proteome</keyword>
<sequence length="107" mass="11957">MNIQDCISRHTKAPQVRQFLNRLDRLKPAHLFETTGTLALRRVKISMLEAVDCNKSALRLLTGTTWFVTPKSEATGRYPRSIMAAKGSNLTKHNSNVAMTDDIALTT</sequence>